<name>A0A135S3I6_9PEZI</name>
<evidence type="ECO:0000313" key="2">
    <source>
        <dbReference type="Proteomes" id="UP000070121"/>
    </source>
</evidence>
<dbReference type="STRING" id="1209931.A0A135S3I6"/>
<dbReference type="Proteomes" id="UP000070121">
    <property type="component" value="Unassembled WGS sequence"/>
</dbReference>
<accession>A0A135S3I6</accession>
<protein>
    <submittedName>
        <fullName evidence="1">Rieske domain-containing protein</fullName>
    </submittedName>
</protein>
<dbReference type="InterPro" id="IPR036770">
    <property type="entry name" value="Ankyrin_rpt-contain_sf"/>
</dbReference>
<keyword evidence="2" id="KW-1185">Reference proteome</keyword>
<gene>
    <name evidence="1" type="ORF">CSAL01_00688</name>
</gene>
<organism evidence="1 2">
    <name type="scientific">Colletotrichum salicis</name>
    <dbReference type="NCBI Taxonomy" id="1209931"/>
    <lineage>
        <taxon>Eukaryota</taxon>
        <taxon>Fungi</taxon>
        <taxon>Dikarya</taxon>
        <taxon>Ascomycota</taxon>
        <taxon>Pezizomycotina</taxon>
        <taxon>Sordariomycetes</taxon>
        <taxon>Hypocreomycetidae</taxon>
        <taxon>Glomerellales</taxon>
        <taxon>Glomerellaceae</taxon>
        <taxon>Colletotrichum</taxon>
        <taxon>Colletotrichum acutatum species complex</taxon>
    </lineage>
</organism>
<dbReference type="SUPFAM" id="SSF48403">
    <property type="entry name" value="Ankyrin repeat"/>
    <property type="match status" value="1"/>
</dbReference>
<dbReference type="Pfam" id="PF00023">
    <property type="entry name" value="Ank"/>
    <property type="match status" value="1"/>
</dbReference>
<dbReference type="Gene3D" id="1.25.40.20">
    <property type="entry name" value="Ankyrin repeat-containing domain"/>
    <property type="match status" value="1"/>
</dbReference>
<dbReference type="AlphaFoldDB" id="A0A135S3I6"/>
<dbReference type="EMBL" id="JFFI01002554">
    <property type="protein sequence ID" value="KXH30460.1"/>
    <property type="molecule type" value="Genomic_DNA"/>
</dbReference>
<dbReference type="OrthoDB" id="426882at2759"/>
<proteinExistence type="predicted"/>
<dbReference type="SMART" id="SM00248">
    <property type="entry name" value="ANK"/>
    <property type="match status" value="2"/>
</dbReference>
<comment type="caution">
    <text evidence="1">The sequence shown here is derived from an EMBL/GenBank/DDBJ whole genome shotgun (WGS) entry which is preliminary data.</text>
</comment>
<evidence type="ECO:0000313" key="1">
    <source>
        <dbReference type="EMBL" id="KXH30460.1"/>
    </source>
</evidence>
<reference evidence="1 2" key="1">
    <citation type="submission" date="2014-02" db="EMBL/GenBank/DDBJ databases">
        <title>The genome sequence of Colletotrichum salicis CBS 607.94.</title>
        <authorList>
            <person name="Baroncelli R."/>
            <person name="Thon M.R."/>
        </authorList>
    </citation>
    <scope>NUCLEOTIDE SEQUENCE [LARGE SCALE GENOMIC DNA]</scope>
    <source>
        <strain evidence="1 2">CBS 607.94</strain>
    </source>
</reference>
<sequence>MMNAFGGRSRSSAGWFFAGLDSSFPDLGCDESNLSDLRFCGTDLNSGCKVFQVRKSDPSRSTEVLLAPDVLNYDELEGDLKDQVLVFKFKGKFHAVDHINLNLEDSYEYTPLFYAILGSNENFLKYLLAQSGLMLNKGGGHDGHNYYPLHVAVHCDNEAVVRELIGTDEVHLDPKTWLGYTPLQEAAKYGHQHSGGSK</sequence>
<dbReference type="InterPro" id="IPR002110">
    <property type="entry name" value="Ankyrin_rpt"/>
</dbReference>